<dbReference type="EMBL" id="JAUFSA010000001">
    <property type="protein sequence ID" value="MDP7734314.1"/>
    <property type="molecule type" value="Genomic_DNA"/>
</dbReference>
<dbReference type="InterPro" id="IPR036396">
    <property type="entry name" value="Cyt_P450_sf"/>
</dbReference>
<keyword evidence="7 8" id="KW-0503">Monooxygenase</keyword>
<evidence type="ECO:0000256" key="4">
    <source>
        <dbReference type="ARBA" id="ARBA00022723"/>
    </source>
</evidence>
<dbReference type="Proteomes" id="UP001229081">
    <property type="component" value="Unassembled WGS sequence"/>
</dbReference>
<evidence type="ECO:0000256" key="6">
    <source>
        <dbReference type="ARBA" id="ARBA00023004"/>
    </source>
</evidence>
<evidence type="ECO:0000256" key="7">
    <source>
        <dbReference type="ARBA" id="ARBA00023033"/>
    </source>
</evidence>
<evidence type="ECO:0000256" key="1">
    <source>
        <dbReference type="ARBA" id="ARBA00001971"/>
    </source>
</evidence>
<dbReference type="GO" id="GO:0004497">
    <property type="term" value="F:monooxygenase activity"/>
    <property type="evidence" value="ECO:0007669"/>
    <property type="project" value="UniProtKB-KW"/>
</dbReference>
<dbReference type="PRINTS" id="PR00385">
    <property type="entry name" value="P450"/>
</dbReference>
<proteinExistence type="inferred from homology"/>
<keyword evidence="6 8" id="KW-0408">Iron</keyword>
<comment type="caution">
    <text evidence="9">The sequence shown here is derived from an EMBL/GenBank/DDBJ whole genome shotgun (WGS) entry which is preliminary data.</text>
</comment>
<evidence type="ECO:0000313" key="10">
    <source>
        <dbReference type="Proteomes" id="UP001229081"/>
    </source>
</evidence>
<dbReference type="InterPro" id="IPR001128">
    <property type="entry name" value="Cyt_P450"/>
</dbReference>
<comment type="cofactor">
    <cofactor evidence="1">
        <name>heme</name>
        <dbReference type="ChEBI" id="CHEBI:30413"/>
    </cofactor>
</comment>
<dbReference type="PRINTS" id="PR00359">
    <property type="entry name" value="BP450"/>
</dbReference>
<gene>
    <name evidence="9" type="ORF">QXL92_06080</name>
</gene>
<evidence type="ECO:0000256" key="8">
    <source>
        <dbReference type="RuleBase" id="RU000461"/>
    </source>
</evidence>
<keyword evidence="5 8" id="KW-0560">Oxidoreductase</keyword>
<evidence type="ECO:0000313" key="9">
    <source>
        <dbReference type="EMBL" id="MDP7734314.1"/>
    </source>
</evidence>
<dbReference type="InterPro" id="IPR017972">
    <property type="entry name" value="Cyt_P450_CS"/>
</dbReference>
<dbReference type="SUPFAM" id="SSF48264">
    <property type="entry name" value="Cytochrome P450"/>
    <property type="match status" value="1"/>
</dbReference>
<dbReference type="PANTHER" id="PTHR46696">
    <property type="entry name" value="P450, PUTATIVE (EUROFUNG)-RELATED"/>
    <property type="match status" value="1"/>
</dbReference>
<reference evidence="9" key="1">
    <citation type="submission" date="2023-06" db="EMBL/GenBank/DDBJ databases">
        <title>Identification of two novel mycobacterium reveal diversities and complexities of Mycobacterium gordonae clade.</title>
        <authorList>
            <person name="Matsumoto Y."/>
            <person name="Nakamura S."/>
            <person name="Motooka D."/>
            <person name="Fukushima K."/>
        </authorList>
    </citation>
    <scope>NUCLEOTIDE SEQUENCE</scope>
    <source>
        <strain evidence="9">TY812</strain>
    </source>
</reference>
<dbReference type="PANTHER" id="PTHR46696:SF1">
    <property type="entry name" value="CYTOCHROME P450 YJIB-RELATED"/>
    <property type="match status" value="1"/>
</dbReference>
<sequence length="400" mass="43635">MTIDIALPTLTYTVDTGRDELRALQAEAQLSGPIALGPYGPEVLAYDPVRTVLRDSRFVVPQGMSLAVQGITSGPIWDRVTKLLISIDGAQHQRLRRLVARSFTPRAAERMRGACVDVITELVDRHTGTGRCDFVADIADPYPIPIICALLGAPREDWHLFSAWAADISKAFGCSVAEHEAVILRAWAGLESYVEELIAARRRSLTDDLISELIRVEDGGDRLSHEELVNLAVILLNGGTDTTRNQLAAAVQTLADHPDQWELLAAHPELASHAVEELMRHSPIVLGAMRITRVDVELAGVQFSAGSLVIANTAAANRDPDVYDEPDRLDIMRQDAPAMLSFGGGMHYCLGAHLARIEMTEALRVITARMANVRRVGPAPWKPMTGISGPMLLPLAFDVR</sequence>
<keyword evidence="4 8" id="KW-0479">Metal-binding</keyword>
<dbReference type="GO" id="GO:0020037">
    <property type="term" value="F:heme binding"/>
    <property type="evidence" value="ECO:0007669"/>
    <property type="project" value="InterPro"/>
</dbReference>
<dbReference type="Pfam" id="PF00067">
    <property type="entry name" value="p450"/>
    <property type="match status" value="2"/>
</dbReference>
<dbReference type="AlphaFoldDB" id="A0A4R5WRZ7"/>
<dbReference type="RefSeq" id="WP_133435129.1">
    <property type="nucleotide sequence ID" value="NZ_JAUFSA010000001.1"/>
</dbReference>
<comment type="similarity">
    <text evidence="2 8">Belongs to the cytochrome P450 family.</text>
</comment>
<accession>A0A4R5WRZ7</accession>
<dbReference type="FunFam" id="1.10.630.10:FF:000018">
    <property type="entry name" value="Cytochrome P450 monooxygenase"/>
    <property type="match status" value="1"/>
</dbReference>
<keyword evidence="3 8" id="KW-0349">Heme</keyword>
<dbReference type="InterPro" id="IPR002397">
    <property type="entry name" value="Cyt_P450_B"/>
</dbReference>
<dbReference type="PROSITE" id="PS00086">
    <property type="entry name" value="CYTOCHROME_P450"/>
    <property type="match status" value="1"/>
</dbReference>
<organism evidence="9 10">
    <name type="scientific">Mycobacterium paragordonae</name>
    <dbReference type="NCBI Taxonomy" id="1389713"/>
    <lineage>
        <taxon>Bacteria</taxon>
        <taxon>Bacillati</taxon>
        <taxon>Actinomycetota</taxon>
        <taxon>Actinomycetes</taxon>
        <taxon>Mycobacteriales</taxon>
        <taxon>Mycobacteriaceae</taxon>
        <taxon>Mycobacterium</taxon>
    </lineage>
</organism>
<evidence type="ECO:0000256" key="5">
    <source>
        <dbReference type="ARBA" id="ARBA00023002"/>
    </source>
</evidence>
<protein>
    <submittedName>
        <fullName evidence="9">Cytochrome P450</fullName>
    </submittedName>
</protein>
<dbReference type="GO" id="GO:0005506">
    <property type="term" value="F:iron ion binding"/>
    <property type="evidence" value="ECO:0007669"/>
    <property type="project" value="InterPro"/>
</dbReference>
<dbReference type="Gene3D" id="1.10.630.10">
    <property type="entry name" value="Cytochrome P450"/>
    <property type="match status" value="1"/>
</dbReference>
<dbReference type="GO" id="GO:0016705">
    <property type="term" value="F:oxidoreductase activity, acting on paired donors, with incorporation or reduction of molecular oxygen"/>
    <property type="evidence" value="ECO:0007669"/>
    <property type="project" value="InterPro"/>
</dbReference>
<evidence type="ECO:0000256" key="3">
    <source>
        <dbReference type="ARBA" id="ARBA00022617"/>
    </source>
</evidence>
<name>A0A4R5WRZ7_9MYCO</name>
<evidence type="ECO:0000256" key="2">
    <source>
        <dbReference type="ARBA" id="ARBA00010617"/>
    </source>
</evidence>